<dbReference type="Gene3D" id="3.40.50.1010">
    <property type="entry name" value="5'-nuclease"/>
    <property type="match status" value="1"/>
</dbReference>
<accession>A0A0F3GUC7</accession>
<feature type="domain" description="PIN" evidence="1">
    <location>
        <begin position="2"/>
        <end position="119"/>
    </location>
</feature>
<evidence type="ECO:0000313" key="2">
    <source>
        <dbReference type="EMBL" id="KJU84263.1"/>
    </source>
</evidence>
<dbReference type="AlphaFoldDB" id="A0A0F3GUC7"/>
<dbReference type="InterPro" id="IPR029060">
    <property type="entry name" value="PIN-like_dom_sf"/>
</dbReference>
<dbReference type="EMBL" id="LACI01001546">
    <property type="protein sequence ID" value="KJU84263.1"/>
    <property type="molecule type" value="Genomic_DNA"/>
</dbReference>
<dbReference type="Pfam" id="PF13470">
    <property type="entry name" value="PIN_3"/>
    <property type="match status" value="1"/>
</dbReference>
<evidence type="ECO:0000313" key="3">
    <source>
        <dbReference type="Proteomes" id="UP000033423"/>
    </source>
</evidence>
<dbReference type="Proteomes" id="UP000033423">
    <property type="component" value="Unassembled WGS sequence"/>
</dbReference>
<name>A0A0F3GUC7_9BACT</name>
<gene>
    <name evidence="2" type="ORF">MBAV_003542</name>
</gene>
<dbReference type="PANTHER" id="PTHR34610:SF3">
    <property type="entry name" value="SSL7007 PROTEIN"/>
    <property type="match status" value="1"/>
</dbReference>
<dbReference type="NCBIfam" id="TIGR00305">
    <property type="entry name" value="putative toxin-antitoxin system toxin component, PIN family"/>
    <property type="match status" value="1"/>
</dbReference>
<evidence type="ECO:0000259" key="1">
    <source>
        <dbReference type="SMART" id="SM00670"/>
    </source>
</evidence>
<keyword evidence="3" id="KW-1185">Reference proteome</keyword>
<organism evidence="2 3">
    <name type="scientific">Candidatus Magnetobacterium bavaricum</name>
    <dbReference type="NCBI Taxonomy" id="29290"/>
    <lineage>
        <taxon>Bacteria</taxon>
        <taxon>Pseudomonadati</taxon>
        <taxon>Nitrospirota</taxon>
        <taxon>Thermodesulfovibrionia</taxon>
        <taxon>Thermodesulfovibrionales</taxon>
        <taxon>Candidatus Magnetobacteriaceae</taxon>
        <taxon>Candidatus Magnetobacterium</taxon>
    </lineage>
</organism>
<dbReference type="PANTHER" id="PTHR34610">
    <property type="entry name" value="SSL7007 PROTEIN"/>
    <property type="match status" value="1"/>
</dbReference>
<dbReference type="InterPro" id="IPR002716">
    <property type="entry name" value="PIN_dom"/>
</dbReference>
<dbReference type="SMART" id="SM00670">
    <property type="entry name" value="PINc"/>
    <property type="match status" value="1"/>
</dbReference>
<protein>
    <submittedName>
        <fullName evidence="2">Protein containing DUF132</fullName>
    </submittedName>
</protein>
<proteinExistence type="predicted"/>
<dbReference type="InterPro" id="IPR002850">
    <property type="entry name" value="PIN_toxin-like"/>
</dbReference>
<dbReference type="SUPFAM" id="SSF88723">
    <property type="entry name" value="PIN domain-like"/>
    <property type="match status" value="1"/>
</dbReference>
<reference evidence="2 3" key="1">
    <citation type="submission" date="2015-02" db="EMBL/GenBank/DDBJ databases">
        <title>Single-cell genomics of uncultivated deep-branching MTB reveals a conserved set of magnetosome genes.</title>
        <authorList>
            <person name="Kolinko S."/>
            <person name="Richter M."/>
            <person name="Glockner F.O."/>
            <person name="Brachmann A."/>
            <person name="Schuler D."/>
        </authorList>
    </citation>
    <scope>NUCLEOTIDE SEQUENCE [LARGE SCALE GENOMIC DNA]</scope>
    <source>
        <strain evidence="2">TM-1</strain>
    </source>
</reference>
<sequence>MTKVVLDTNVFVSAIITPQGKSARILRLVWEGKIQMVTSADIMSEIRDVLLYSKIRKYHLRTPEQIETYLEDVVGFSEVTCGQLKIDAVKSDPADNKIIECALEGNVDFIISGDRHLLNLINYQGIKIVAPSTFLESITD</sequence>
<comment type="caution">
    <text evidence="2">The sequence shown here is derived from an EMBL/GenBank/DDBJ whole genome shotgun (WGS) entry which is preliminary data.</text>
</comment>